<protein>
    <submittedName>
        <fullName evidence="1">Uncharacterized protein</fullName>
    </submittedName>
</protein>
<organism evidence="1">
    <name type="scientific">uncultured Caudovirales phage</name>
    <dbReference type="NCBI Taxonomy" id="2100421"/>
    <lineage>
        <taxon>Viruses</taxon>
        <taxon>Duplodnaviria</taxon>
        <taxon>Heunggongvirae</taxon>
        <taxon>Uroviricota</taxon>
        <taxon>Caudoviricetes</taxon>
        <taxon>Peduoviridae</taxon>
        <taxon>Maltschvirus</taxon>
        <taxon>Maltschvirus maltsch</taxon>
    </lineage>
</organism>
<dbReference type="EMBL" id="LR796426">
    <property type="protein sequence ID" value="CAB4144127.1"/>
    <property type="molecule type" value="Genomic_DNA"/>
</dbReference>
<name>A0A6J5ME54_9CAUD</name>
<accession>A0A6J5ME54</accession>
<evidence type="ECO:0000313" key="1">
    <source>
        <dbReference type="EMBL" id="CAB4144127.1"/>
    </source>
</evidence>
<gene>
    <name evidence="1" type="ORF">UFOVP453_21</name>
</gene>
<proteinExistence type="predicted"/>
<reference evidence="1" key="1">
    <citation type="submission" date="2020-04" db="EMBL/GenBank/DDBJ databases">
        <authorList>
            <person name="Chiriac C."/>
            <person name="Salcher M."/>
            <person name="Ghai R."/>
            <person name="Kavagutti S V."/>
        </authorList>
    </citation>
    <scope>NUCLEOTIDE SEQUENCE</scope>
</reference>
<sequence length="44" mass="5314">MTCERLDKLGTYFVYFNVRERFGITFARFVEIVERGKWSDYVGN</sequence>